<gene>
    <name evidence="1" type="ORF">EDD40_0944</name>
</gene>
<dbReference type="OrthoDB" id="4229315at2"/>
<dbReference type="AlphaFoldDB" id="A0A3N1GZH1"/>
<dbReference type="Proteomes" id="UP000268727">
    <property type="component" value="Unassembled WGS sequence"/>
</dbReference>
<reference evidence="1 2" key="1">
    <citation type="submission" date="2018-11" db="EMBL/GenBank/DDBJ databases">
        <title>Sequencing the genomes of 1000 actinobacteria strains.</title>
        <authorList>
            <person name="Klenk H.-P."/>
        </authorList>
    </citation>
    <scope>NUCLEOTIDE SEQUENCE [LARGE SCALE GENOMIC DNA]</scope>
    <source>
        <strain evidence="1 2">DSM 44231</strain>
    </source>
</reference>
<evidence type="ECO:0000313" key="1">
    <source>
        <dbReference type="EMBL" id="ROP35700.1"/>
    </source>
</evidence>
<keyword evidence="2" id="KW-1185">Reference proteome</keyword>
<organism evidence="1 2">
    <name type="scientific">Saccharothrix texasensis</name>
    <dbReference type="NCBI Taxonomy" id="103734"/>
    <lineage>
        <taxon>Bacteria</taxon>
        <taxon>Bacillati</taxon>
        <taxon>Actinomycetota</taxon>
        <taxon>Actinomycetes</taxon>
        <taxon>Pseudonocardiales</taxon>
        <taxon>Pseudonocardiaceae</taxon>
        <taxon>Saccharothrix</taxon>
    </lineage>
</organism>
<dbReference type="RefSeq" id="WP_148088677.1">
    <property type="nucleotide sequence ID" value="NZ_RJKM01000001.1"/>
</dbReference>
<name>A0A3N1GZH1_9PSEU</name>
<comment type="caution">
    <text evidence="1">The sequence shown here is derived from an EMBL/GenBank/DDBJ whole genome shotgun (WGS) entry which is preliminary data.</text>
</comment>
<evidence type="ECO:0008006" key="3">
    <source>
        <dbReference type="Google" id="ProtNLM"/>
    </source>
</evidence>
<protein>
    <recommendedName>
        <fullName evidence="3">Coenzyme PQQ synthesis protein D (PqqD)</fullName>
    </recommendedName>
</protein>
<proteinExistence type="predicted"/>
<sequence>MRVTLTNPVSATVDRHGRLLLTVSGTGARHVLDAPQTAMWIALWQHGGDVDRAGDALARSWDDDPGRVRADLRRWAAHLCAIGLAAGA</sequence>
<evidence type="ECO:0000313" key="2">
    <source>
        <dbReference type="Proteomes" id="UP000268727"/>
    </source>
</evidence>
<accession>A0A3N1GZH1</accession>
<dbReference type="EMBL" id="RJKM01000001">
    <property type="protein sequence ID" value="ROP35700.1"/>
    <property type="molecule type" value="Genomic_DNA"/>
</dbReference>